<comment type="caution">
    <text evidence="14">The sequence shown here is derived from an EMBL/GenBank/DDBJ whole genome shotgun (WGS) entry which is preliminary data.</text>
</comment>
<dbReference type="SUPFAM" id="SSF54060">
    <property type="entry name" value="His-Me finger endonucleases"/>
    <property type="match status" value="1"/>
</dbReference>
<evidence type="ECO:0000256" key="2">
    <source>
        <dbReference type="ARBA" id="ARBA00010052"/>
    </source>
</evidence>
<gene>
    <name evidence="14" type="ORF">MMF98_19240</name>
</gene>
<dbReference type="InterPro" id="IPR040255">
    <property type="entry name" value="Non-specific_endonuclease"/>
</dbReference>
<dbReference type="PROSITE" id="PS01070">
    <property type="entry name" value="NUCLEASE_NON_SPEC"/>
    <property type="match status" value="1"/>
</dbReference>
<evidence type="ECO:0000256" key="6">
    <source>
        <dbReference type="ARBA" id="ARBA00022801"/>
    </source>
</evidence>
<dbReference type="GO" id="GO:0003676">
    <property type="term" value="F:nucleic acid binding"/>
    <property type="evidence" value="ECO:0007669"/>
    <property type="project" value="InterPro"/>
</dbReference>
<keyword evidence="15" id="KW-1185">Reference proteome</keyword>
<proteinExistence type="inferred from homology"/>
<dbReference type="EC" id="3.1.30.-" evidence="10"/>
<dbReference type="SMART" id="SM00892">
    <property type="entry name" value="Endonuclease_NS"/>
    <property type="match status" value="1"/>
</dbReference>
<evidence type="ECO:0000256" key="5">
    <source>
        <dbReference type="ARBA" id="ARBA00022759"/>
    </source>
</evidence>
<evidence type="ECO:0000256" key="8">
    <source>
        <dbReference type="PIRSR" id="PIRSR640255-1"/>
    </source>
</evidence>
<evidence type="ECO:0000313" key="15">
    <source>
        <dbReference type="Proteomes" id="UP001139447"/>
    </source>
</evidence>
<dbReference type="InterPro" id="IPR001604">
    <property type="entry name" value="Endo_G_ENPP1-like_dom"/>
</dbReference>
<dbReference type="GO" id="GO:0004519">
    <property type="term" value="F:endonuclease activity"/>
    <property type="evidence" value="ECO:0007669"/>
    <property type="project" value="UniProtKB-UniRule"/>
</dbReference>
<evidence type="ECO:0000256" key="7">
    <source>
        <dbReference type="ARBA" id="ARBA00022842"/>
    </source>
</evidence>
<feature type="chain" id="PRO_5040814967" description="Endonuclease" evidence="11">
    <location>
        <begin position="27"/>
        <end position="250"/>
    </location>
</feature>
<feature type="active site" description="Proton acceptor" evidence="8">
    <location>
        <position position="124"/>
    </location>
</feature>
<dbReference type="Gene3D" id="3.40.570.10">
    <property type="entry name" value="Extracellular Endonuclease, subunit A"/>
    <property type="match status" value="1"/>
</dbReference>
<comment type="cofactor">
    <cofactor evidence="1 10">
        <name>Mg(2+)</name>
        <dbReference type="ChEBI" id="CHEBI:18420"/>
    </cofactor>
</comment>
<organism evidence="14 15">
    <name type="scientific">Variovorax terrae</name>
    <dbReference type="NCBI Taxonomy" id="2923278"/>
    <lineage>
        <taxon>Bacteria</taxon>
        <taxon>Pseudomonadati</taxon>
        <taxon>Pseudomonadota</taxon>
        <taxon>Betaproteobacteria</taxon>
        <taxon>Burkholderiales</taxon>
        <taxon>Comamonadaceae</taxon>
        <taxon>Variovorax</taxon>
    </lineage>
</organism>
<keyword evidence="5 10" id="KW-0255">Endonuclease</keyword>
<dbReference type="SMART" id="SM00477">
    <property type="entry name" value="NUC"/>
    <property type="match status" value="1"/>
</dbReference>
<evidence type="ECO:0000313" key="14">
    <source>
        <dbReference type="EMBL" id="MCJ0765350.1"/>
    </source>
</evidence>
<keyword evidence="7" id="KW-0460">Magnesium</keyword>
<evidence type="ECO:0000256" key="4">
    <source>
        <dbReference type="ARBA" id="ARBA00022723"/>
    </source>
</evidence>
<dbReference type="InterPro" id="IPR044929">
    <property type="entry name" value="DNA/RNA_non-sp_Endonuclease_sf"/>
</dbReference>
<dbReference type="InterPro" id="IPR044925">
    <property type="entry name" value="His-Me_finger_sf"/>
</dbReference>
<feature type="domain" description="ENPP1-3/EXOG-like endonuclease/phosphodiesterase" evidence="12">
    <location>
        <begin position="56"/>
        <end position="250"/>
    </location>
</feature>
<evidence type="ECO:0000256" key="11">
    <source>
        <dbReference type="SAM" id="SignalP"/>
    </source>
</evidence>
<sequence length="250" mass="28191">MIAHFSVRQVLATATLLAAFSLPSWADFSACRTFFPQGHIPQLPSTAPGLQRQLCFSQFAILHSGQSKTPLYVVERLNHRDYGEKIPRRNRFYEEARLPAAERARLIDYKQESATREESFDRGHMAPAGDMSTPEGMAQSFSLANVVPQASEFNQKAWNQIEQATRKYVKRASGDVYVFTGPVFDSPVRTLGPGRVWIPSHLFKLVYDPATGKSWTHWMANVDGVRVQRPISYEELVRRTGVAFLGNMAL</sequence>
<accession>A0A9X2APX3</accession>
<name>A0A9X2APX3_9BURK</name>
<evidence type="ECO:0000259" key="12">
    <source>
        <dbReference type="SMART" id="SM00477"/>
    </source>
</evidence>
<feature type="signal peptide" evidence="11">
    <location>
        <begin position="1"/>
        <end position="26"/>
    </location>
</feature>
<protein>
    <recommendedName>
        <fullName evidence="10">Endonuclease</fullName>
        <ecNumber evidence="10">3.1.30.-</ecNumber>
    </recommendedName>
</protein>
<dbReference type="GO" id="GO:0046872">
    <property type="term" value="F:metal ion binding"/>
    <property type="evidence" value="ECO:0007669"/>
    <property type="project" value="UniProtKB-KW"/>
</dbReference>
<evidence type="ECO:0000256" key="10">
    <source>
        <dbReference type="RuleBase" id="RU366055"/>
    </source>
</evidence>
<keyword evidence="11" id="KW-0732">Signal</keyword>
<dbReference type="InterPro" id="IPR018524">
    <property type="entry name" value="DNA/RNA_endonuclease_AS"/>
</dbReference>
<evidence type="ECO:0000256" key="1">
    <source>
        <dbReference type="ARBA" id="ARBA00001946"/>
    </source>
</evidence>
<feature type="binding site" evidence="9">
    <location>
        <position position="154"/>
    </location>
    <ligand>
        <name>Mg(2+)</name>
        <dbReference type="ChEBI" id="CHEBI:18420"/>
        <note>catalytic</note>
    </ligand>
</feature>
<dbReference type="PANTHER" id="PTHR13966">
    <property type="entry name" value="ENDONUCLEASE RELATED"/>
    <property type="match status" value="1"/>
</dbReference>
<evidence type="ECO:0000256" key="3">
    <source>
        <dbReference type="ARBA" id="ARBA00022722"/>
    </source>
</evidence>
<keyword evidence="3 10" id="KW-0540">Nuclease</keyword>
<evidence type="ECO:0000259" key="13">
    <source>
        <dbReference type="SMART" id="SM00892"/>
    </source>
</evidence>
<reference evidence="14" key="1">
    <citation type="submission" date="2022-03" db="EMBL/GenBank/DDBJ databases">
        <authorList>
            <person name="Woo C.Y."/>
        </authorList>
    </citation>
    <scope>NUCLEOTIDE SEQUENCE</scope>
    <source>
        <strain evidence="14">CYS-02</strain>
    </source>
</reference>
<feature type="domain" description="DNA/RNA non-specific endonuclease/pyrophosphatase/phosphodiesterase" evidence="13">
    <location>
        <begin position="55"/>
        <end position="240"/>
    </location>
</feature>
<evidence type="ECO:0000256" key="9">
    <source>
        <dbReference type="PIRSR" id="PIRSR640255-2"/>
    </source>
</evidence>
<keyword evidence="4 9" id="KW-0479">Metal-binding</keyword>
<dbReference type="EMBL" id="JALGBI010000002">
    <property type="protein sequence ID" value="MCJ0765350.1"/>
    <property type="molecule type" value="Genomic_DNA"/>
</dbReference>
<dbReference type="InterPro" id="IPR020821">
    <property type="entry name" value="ENPP1-3/EXOG-like_nuc-like"/>
</dbReference>
<dbReference type="GO" id="GO:0016787">
    <property type="term" value="F:hydrolase activity"/>
    <property type="evidence" value="ECO:0007669"/>
    <property type="project" value="UniProtKB-KW"/>
</dbReference>
<dbReference type="Proteomes" id="UP001139447">
    <property type="component" value="Unassembled WGS sequence"/>
</dbReference>
<comment type="similarity">
    <text evidence="2 10">Belongs to the DNA/RNA non-specific endonuclease family.</text>
</comment>
<dbReference type="PANTHER" id="PTHR13966:SF5">
    <property type="entry name" value="ENDONUCLEASE G, MITOCHONDRIAL"/>
    <property type="match status" value="1"/>
</dbReference>
<dbReference type="Pfam" id="PF01223">
    <property type="entry name" value="Endonuclease_NS"/>
    <property type="match status" value="1"/>
</dbReference>
<dbReference type="AlphaFoldDB" id="A0A9X2APX3"/>
<keyword evidence="6 10" id="KW-0378">Hydrolase</keyword>
<dbReference type="RefSeq" id="WP_243308588.1">
    <property type="nucleotide sequence ID" value="NZ_JALGBI010000002.1"/>
</dbReference>